<dbReference type="PANTHER" id="PTHR16255:SF4">
    <property type="entry name" value="SPORULATION PROTEIN RMD8"/>
    <property type="match status" value="1"/>
</dbReference>
<dbReference type="Pfam" id="PF00615">
    <property type="entry name" value="RGS"/>
    <property type="match status" value="1"/>
</dbReference>
<feature type="transmembrane region" description="Helical" evidence="3">
    <location>
        <begin position="254"/>
        <end position="278"/>
    </location>
</feature>
<dbReference type="AlphaFoldDB" id="A0A6S6WFB2"/>
<gene>
    <name evidence="4" type="ORF">PTTW11_11110</name>
</gene>
<comment type="similarity">
    <text evidence="1">Belongs to the RMD1/sif2 family.</text>
</comment>
<feature type="compositionally biased region" description="Polar residues" evidence="2">
    <location>
        <begin position="156"/>
        <end position="168"/>
    </location>
</feature>
<proteinExistence type="inferred from homology"/>
<accession>A0A6S6WFB2</accession>
<feature type="compositionally biased region" description="Acidic residues" evidence="2">
    <location>
        <begin position="499"/>
        <end position="521"/>
    </location>
</feature>
<keyword evidence="3" id="KW-0472">Membrane</keyword>
<feature type="region of interest" description="Disordered" evidence="2">
    <location>
        <begin position="443"/>
        <end position="548"/>
    </location>
</feature>
<dbReference type="Pfam" id="PF02582">
    <property type="entry name" value="DUF155"/>
    <property type="match status" value="1"/>
</dbReference>
<keyword evidence="3" id="KW-0812">Transmembrane</keyword>
<feature type="transmembrane region" description="Helical" evidence="3">
    <location>
        <begin position="340"/>
        <end position="360"/>
    </location>
</feature>
<keyword evidence="3" id="KW-1133">Transmembrane helix</keyword>
<protein>
    <submittedName>
        <fullName evidence="4">Sporulation protein</fullName>
    </submittedName>
</protein>
<name>A0A6S6WFB2_9PLEO</name>
<feature type="transmembrane region" description="Helical" evidence="3">
    <location>
        <begin position="884"/>
        <end position="905"/>
    </location>
</feature>
<feature type="region of interest" description="Disordered" evidence="2">
    <location>
        <begin position="601"/>
        <end position="666"/>
    </location>
</feature>
<dbReference type="EMBL" id="HG992988">
    <property type="protein sequence ID" value="CAE7218967.1"/>
    <property type="molecule type" value="Genomic_DNA"/>
</dbReference>
<evidence type="ECO:0000256" key="3">
    <source>
        <dbReference type="SAM" id="Phobius"/>
    </source>
</evidence>
<evidence type="ECO:0000313" key="4">
    <source>
        <dbReference type="EMBL" id="CAE7218967.1"/>
    </source>
</evidence>
<feature type="compositionally biased region" description="Basic and acidic residues" evidence="2">
    <location>
        <begin position="641"/>
        <end position="664"/>
    </location>
</feature>
<feature type="transmembrane region" description="Helical" evidence="3">
    <location>
        <begin position="285"/>
        <end position="305"/>
    </location>
</feature>
<sequence>MSHTQAEDGQNMDSGPILGRFPTLFEVLSRRTVAPLDLFSFYIYMRDQQRSVDYLDFWLDVSQHLQLCRLYVRRLHRSMIEETPDMEKNSKRSSYILDNAGEGPSNEKGDNMSDQRLSAFLRSDRGSRNHSPQNSQGSNQSRELPQPGLNLLETPGDSTGQNSSTDNTQPRREDLRASAEKILYTYLLPGSEREIIIPQSILADVQEAIEGPDQRADPELFDHAKDYVFQAMERDAFPGFLQNKGLGNLVPQSMFARLIVGLISFTAGCWASMILIFLDKSRSTRCWIILPFSIAIYLMATYQYMLDPLIALAGYSEYTFFDFNRIREPFVKKSLNRRSFTVLTVFLIITTAWCSLFIFVPGKRLICGSQPFVELRPLVKWIAVTSKMSGPTAKSKRGPTVLMTDARDAKPRAPQRPAALQRQATGARLISVDNILQYASDIPSQQQRGPPGNRPMNHTRTPSGRHPLDPRLTGRLIPQHMPTRSSKLSEKLVLLPETEGQDDDEKVDFDEDEYEGPPTDEELARRTAKGGPNDKSYAERLPKAKRTDKLSRVTAYCTAQAYKMKSTAEFVKDQHHARTKLYDDCLYTVYHLPLLPGSDGYRVRSSPALKSPGGKTVLDEEIERNEQRDHQEGYFGDEETYYVRDDHELDQPYDRSQDRRDSTETSRVAPNALTFGEMFVFSYGVVVFWNFTEKQEKDILADLTFSANATGISIATRPLTESDFETEEFHFEYNPDIQRPRVYNDMITLKSGDHMIKLAMSHAIAQSTKLSLFEEGMNRTMLAAQYVPKRLALTGKLGMRRTDVVKMIGQLFTSRVDVNLSSNMLDTPNFFWDAEPTLHPLYTAVREYLEIKPRIQVLNERCQVFLDLGEILSDSISDKKMTKITWIIIVLIVLSICITCLEVLLRFAILQKGRTNVPVQGLGVGAGSGLKAVGPPAYAGPALLVARSLIWVGGGVKGLFVG</sequence>
<dbReference type="SUPFAM" id="SSF48097">
    <property type="entry name" value="Regulator of G-protein signaling, RGS"/>
    <property type="match status" value="1"/>
</dbReference>
<dbReference type="Gene3D" id="1.10.167.10">
    <property type="entry name" value="Regulator of G-protein Signalling 4, domain 2"/>
    <property type="match status" value="1"/>
</dbReference>
<dbReference type="InterPro" id="IPR051624">
    <property type="entry name" value="RMD1/Sad1-interacting"/>
</dbReference>
<dbReference type="InterPro" id="IPR044926">
    <property type="entry name" value="RGS_subdomain_2"/>
</dbReference>
<dbReference type="CDD" id="cd07440">
    <property type="entry name" value="RGS"/>
    <property type="match status" value="1"/>
</dbReference>
<organism evidence="4 5">
    <name type="scientific">Pyrenophora teres f. teres</name>
    <dbReference type="NCBI Taxonomy" id="97479"/>
    <lineage>
        <taxon>Eukaryota</taxon>
        <taxon>Fungi</taxon>
        <taxon>Dikarya</taxon>
        <taxon>Ascomycota</taxon>
        <taxon>Pezizomycotina</taxon>
        <taxon>Dothideomycetes</taxon>
        <taxon>Pleosporomycetidae</taxon>
        <taxon>Pleosporales</taxon>
        <taxon>Pleosporineae</taxon>
        <taxon>Pleosporaceae</taxon>
        <taxon>Pyrenophora</taxon>
    </lineage>
</organism>
<evidence type="ECO:0000313" key="5">
    <source>
        <dbReference type="Proteomes" id="UP000472372"/>
    </source>
</evidence>
<dbReference type="InterPro" id="IPR036305">
    <property type="entry name" value="RGS_sf"/>
</dbReference>
<evidence type="ECO:0000256" key="2">
    <source>
        <dbReference type="SAM" id="MobiDB-lite"/>
    </source>
</evidence>
<dbReference type="Proteomes" id="UP000472372">
    <property type="component" value="Chromosome 12"/>
</dbReference>
<reference evidence="4" key="1">
    <citation type="submission" date="2021-02" db="EMBL/GenBank/DDBJ databases">
        <authorList>
            <person name="Syme A R."/>
            <person name="Syme A R."/>
            <person name="Moolhuijzen P."/>
        </authorList>
    </citation>
    <scope>NUCLEOTIDE SEQUENCE</scope>
    <source>
        <strain evidence="4">W1-1</strain>
    </source>
</reference>
<dbReference type="PROSITE" id="PS50132">
    <property type="entry name" value="RGS"/>
    <property type="match status" value="1"/>
</dbReference>
<dbReference type="PANTHER" id="PTHR16255">
    <property type="entry name" value="REQUIRED FOR MEIOTIC NUCLEAR DIVISION PROTEIN 1 HOMOLOG"/>
    <property type="match status" value="1"/>
</dbReference>
<feature type="region of interest" description="Disordered" evidence="2">
    <location>
        <begin position="124"/>
        <end position="173"/>
    </location>
</feature>
<dbReference type="GO" id="GO:0005739">
    <property type="term" value="C:mitochondrion"/>
    <property type="evidence" value="ECO:0007669"/>
    <property type="project" value="UniProtKB-ARBA"/>
</dbReference>
<feature type="compositionally biased region" description="Polar residues" evidence="2">
    <location>
        <begin position="129"/>
        <end position="143"/>
    </location>
</feature>
<evidence type="ECO:0000256" key="1">
    <source>
        <dbReference type="ARBA" id="ARBA00008306"/>
    </source>
</evidence>
<dbReference type="SMART" id="SM00315">
    <property type="entry name" value="RGS"/>
    <property type="match status" value="1"/>
</dbReference>
<dbReference type="InterPro" id="IPR016137">
    <property type="entry name" value="RGS"/>
</dbReference>
<feature type="compositionally biased region" description="Basic and acidic residues" evidence="2">
    <location>
        <begin position="536"/>
        <end position="548"/>
    </location>
</feature>
<dbReference type="InterPro" id="IPR003734">
    <property type="entry name" value="DUF155"/>
</dbReference>